<feature type="non-terminal residue" evidence="14">
    <location>
        <position position="1"/>
    </location>
</feature>
<keyword evidence="8" id="KW-0406">Ion transport</keyword>
<feature type="transmembrane region" description="Helical" evidence="11">
    <location>
        <begin position="289"/>
        <end position="307"/>
    </location>
</feature>
<dbReference type="GO" id="GO:0004888">
    <property type="term" value="F:transmembrane signaling receptor activity"/>
    <property type="evidence" value="ECO:0007669"/>
    <property type="project" value="InterPro"/>
</dbReference>
<evidence type="ECO:0000256" key="8">
    <source>
        <dbReference type="ARBA" id="ARBA00023065"/>
    </source>
</evidence>
<evidence type="ECO:0000256" key="1">
    <source>
        <dbReference type="ARBA" id="ARBA00004141"/>
    </source>
</evidence>
<dbReference type="PANTHER" id="PTHR18945">
    <property type="entry name" value="NEUROTRANSMITTER GATED ION CHANNEL"/>
    <property type="match status" value="1"/>
</dbReference>
<sequence>LLQKLQLSQTTHGFLFQESNGKMNLLHLFALILLSAGFSHQEELKCVSGFCLPRNYEKLESPKPLKTTTIHVEVDVMDVLNVNDKEFSVTLSMYFSVRWEEPRLITNHSRPHVSGEMTPIDLEFLHHLWVPNIFIYDLRSFNTLNVLKKLAGVWISEDKEIYYNQAAAVTFLCPMRFDKYPLDSHICKFRVGSTNFNIKRMRFAETLLTFDPTLRNTILDYSMSMDLLREEDRILEYGALGNYSITGIEINFIRHKLKYLYVYYLPSGLFVVVSWASFLIPPEIVPGRMAMLITLFLVLINIFNIVTTNSPNVEGMTAIAAWMIGCIFFVFGALGGYAYLLWKKKKSCLKRKRFRKMSEEEATNRTKNKEEFRSKVDDMFLVMFPLLFFLFNCFYWPLCLSKSGDTK</sequence>
<dbReference type="GO" id="GO:0005886">
    <property type="term" value="C:plasma membrane"/>
    <property type="evidence" value="ECO:0007669"/>
    <property type="project" value="UniProtKB-SubCell"/>
</dbReference>
<dbReference type="EMBL" id="HACA01009325">
    <property type="protein sequence ID" value="CDW26686.1"/>
    <property type="molecule type" value="Transcribed_RNA"/>
</dbReference>
<dbReference type="Gene3D" id="2.70.170.10">
    <property type="entry name" value="Neurotransmitter-gated ion-channel ligand-binding domain"/>
    <property type="match status" value="1"/>
</dbReference>
<dbReference type="Pfam" id="PF02931">
    <property type="entry name" value="Neur_chan_LBD"/>
    <property type="match status" value="1"/>
</dbReference>
<dbReference type="PRINTS" id="PR00253">
    <property type="entry name" value="GABAARECEPTR"/>
</dbReference>
<dbReference type="Pfam" id="PF02932">
    <property type="entry name" value="Neur_chan_memb"/>
    <property type="match status" value="1"/>
</dbReference>
<keyword evidence="3" id="KW-0813">Transport</keyword>
<evidence type="ECO:0000256" key="10">
    <source>
        <dbReference type="ARBA" id="ARBA00023303"/>
    </source>
</evidence>
<evidence type="ECO:0000256" key="2">
    <source>
        <dbReference type="ARBA" id="ARBA00004236"/>
    </source>
</evidence>
<dbReference type="CDD" id="cd19049">
    <property type="entry name" value="LGIC_TM_anion"/>
    <property type="match status" value="1"/>
</dbReference>
<dbReference type="GO" id="GO:0099095">
    <property type="term" value="F:ligand-gated monoatomic anion channel activity"/>
    <property type="evidence" value="ECO:0007669"/>
    <property type="project" value="UniProtKB-ARBA"/>
</dbReference>
<dbReference type="InterPro" id="IPR036734">
    <property type="entry name" value="Neur_chan_lig-bd_sf"/>
</dbReference>
<keyword evidence="7 11" id="KW-1133">Transmembrane helix</keyword>
<evidence type="ECO:0000256" key="9">
    <source>
        <dbReference type="ARBA" id="ARBA00023136"/>
    </source>
</evidence>
<dbReference type="OrthoDB" id="6346517at2759"/>
<dbReference type="InterPro" id="IPR006201">
    <property type="entry name" value="Neur_channel"/>
</dbReference>
<proteinExistence type="predicted"/>
<evidence type="ECO:0000259" key="13">
    <source>
        <dbReference type="Pfam" id="PF02932"/>
    </source>
</evidence>
<keyword evidence="4" id="KW-1003">Cell membrane</keyword>
<organism evidence="14">
    <name type="scientific">Lepeophtheirus salmonis</name>
    <name type="common">Salmon louse</name>
    <name type="synonym">Caligus salmonis</name>
    <dbReference type="NCBI Taxonomy" id="72036"/>
    <lineage>
        <taxon>Eukaryota</taxon>
        <taxon>Metazoa</taxon>
        <taxon>Ecdysozoa</taxon>
        <taxon>Arthropoda</taxon>
        <taxon>Crustacea</taxon>
        <taxon>Multicrustacea</taxon>
        <taxon>Hexanauplia</taxon>
        <taxon>Copepoda</taxon>
        <taxon>Siphonostomatoida</taxon>
        <taxon>Caligidae</taxon>
        <taxon>Lepeophtheirus</taxon>
    </lineage>
</organism>
<keyword evidence="10" id="KW-0407">Ion channel</keyword>
<dbReference type="InterPro" id="IPR038050">
    <property type="entry name" value="Neuro_actylchol_rec"/>
</dbReference>
<evidence type="ECO:0000313" key="14">
    <source>
        <dbReference type="EMBL" id="CDW26686.1"/>
    </source>
</evidence>
<dbReference type="InterPro" id="IPR036719">
    <property type="entry name" value="Neuro-gated_channel_TM_sf"/>
</dbReference>
<feature type="domain" description="Neurotransmitter-gated ion-channel transmembrane" evidence="13">
    <location>
        <begin position="264"/>
        <end position="347"/>
    </location>
</feature>
<feature type="domain" description="Neurotransmitter-gated ion-channel ligand-binding" evidence="12">
    <location>
        <begin position="54"/>
        <end position="203"/>
    </location>
</feature>
<name>A0A0K2TMK1_LEPSM</name>
<accession>A0A0K2TMK1</accession>
<evidence type="ECO:0000256" key="11">
    <source>
        <dbReference type="SAM" id="Phobius"/>
    </source>
</evidence>
<dbReference type="InterPro" id="IPR006202">
    <property type="entry name" value="Neur_chan_lig-bd"/>
</dbReference>
<dbReference type="Gene3D" id="1.20.58.390">
    <property type="entry name" value="Neurotransmitter-gated ion-channel transmembrane domain"/>
    <property type="match status" value="1"/>
</dbReference>
<dbReference type="InterPro" id="IPR006029">
    <property type="entry name" value="Neurotrans-gated_channel_TM"/>
</dbReference>
<dbReference type="InterPro" id="IPR006028">
    <property type="entry name" value="GABAA/Glycine_rcpt"/>
</dbReference>
<dbReference type="GO" id="GO:0005254">
    <property type="term" value="F:chloride channel activity"/>
    <property type="evidence" value="ECO:0007669"/>
    <property type="project" value="UniProtKB-ARBA"/>
</dbReference>
<evidence type="ECO:0000256" key="6">
    <source>
        <dbReference type="ARBA" id="ARBA00022729"/>
    </source>
</evidence>
<dbReference type="GO" id="GO:0005230">
    <property type="term" value="F:extracellular ligand-gated monoatomic ion channel activity"/>
    <property type="evidence" value="ECO:0007669"/>
    <property type="project" value="InterPro"/>
</dbReference>
<feature type="transmembrane region" description="Helical" evidence="11">
    <location>
        <begin position="261"/>
        <end position="280"/>
    </location>
</feature>
<keyword evidence="5 11" id="KW-0812">Transmembrane</keyword>
<protein>
    <submittedName>
        <fullName evidence="14">Uncharacterized protein</fullName>
    </submittedName>
</protein>
<dbReference type="AlphaFoldDB" id="A0A0K2TMK1"/>
<evidence type="ECO:0000256" key="4">
    <source>
        <dbReference type="ARBA" id="ARBA00022475"/>
    </source>
</evidence>
<dbReference type="SUPFAM" id="SSF63712">
    <property type="entry name" value="Nicotinic receptor ligand binding domain-like"/>
    <property type="match status" value="1"/>
</dbReference>
<comment type="subcellular location">
    <subcellularLocation>
        <location evidence="2">Cell membrane</location>
    </subcellularLocation>
    <subcellularLocation>
        <location evidence="1">Membrane</location>
        <topology evidence="1">Multi-pass membrane protein</topology>
    </subcellularLocation>
</comment>
<keyword evidence="9 11" id="KW-0472">Membrane</keyword>
<feature type="transmembrane region" description="Helical" evidence="11">
    <location>
        <begin position="379"/>
        <end position="398"/>
    </location>
</feature>
<evidence type="ECO:0000256" key="5">
    <source>
        <dbReference type="ARBA" id="ARBA00022692"/>
    </source>
</evidence>
<dbReference type="SUPFAM" id="SSF90112">
    <property type="entry name" value="Neurotransmitter-gated ion-channel transmembrane pore"/>
    <property type="match status" value="1"/>
</dbReference>
<keyword evidence="6" id="KW-0732">Signal</keyword>
<evidence type="ECO:0000259" key="12">
    <source>
        <dbReference type="Pfam" id="PF02931"/>
    </source>
</evidence>
<feature type="transmembrane region" description="Helical" evidence="11">
    <location>
        <begin position="319"/>
        <end position="342"/>
    </location>
</feature>
<evidence type="ECO:0000256" key="7">
    <source>
        <dbReference type="ARBA" id="ARBA00022989"/>
    </source>
</evidence>
<evidence type="ECO:0000256" key="3">
    <source>
        <dbReference type="ARBA" id="ARBA00022448"/>
    </source>
</evidence>
<dbReference type="InterPro" id="IPR018000">
    <property type="entry name" value="Neurotransmitter_ion_chnl_CS"/>
</dbReference>
<reference evidence="14" key="1">
    <citation type="submission" date="2014-05" db="EMBL/GenBank/DDBJ databases">
        <authorList>
            <person name="Chronopoulou M."/>
        </authorList>
    </citation>
    <scope>NUCLEOTIDE SEQUENCE</scope>
    <source>
        <tissue evidence="14">Whole organism</tissue>
    </source>
</reference>
<dbReference type="PROSITE" id="PS00236">
    <property type="entry name" value="NEUROTR_ION_CHANNEL"/>
    <property type="match status" value="1"/>
</dbReference>